<feature type="region of interest" description="Disordered" evidence="2">
    <location>
        <begin position="49"/>
        <end position="125"/>
    </location>
</feature>
<proteinExistence type="predicted"/>
<dbReference type="AlphaFoldDB" id="A0A6A5W9P4"/>
<feature type="compositionally biased region" description="Acidic residues" evidence="2">
    <location>
        <begin position="80"/>
        <end position="96"/>
    </location>
</feature>
<dbReference type="Proteomes" id="UP000799779">
    <property type="component" value="Unassembled WGS sequence"/>
</dbReference>
<keyword evidence="4" id="KW-1185">Reference proteome</keyword>
<keyword evidence="1" id="KW-0175">Coiled coil</keyword>
<evidence type="ECO:0000256" key="1">
    <source>
        <dbReference type="SAM" id="Coils"/>
    </source>
</evidence>
<feature type="coiled-coil region" evidence="1">
    <location>
        <begin position="225"/>
        <end position="252"/>
    </location>
</feature>
<feature type="region of interest" description="Disordered" evidence="2">
    <location>
        <begin position="1"/>
        <end position="37"/>
    </location>
</feature>
<reference evidence="3" key="1">
    <citation type="journal article" date="2020" name="Stud. Mycol.">
        <title>101 Dothideomycetes genomes: a test case for predicting lifestyles and emergence of pathogens.</title>
        <authorList>
            <person name="Haridas S."/>
            <person name="Albert R."/>
            <person name="Binder M."/>
            <person name="Bloem J."/>
            <person name="Labutti K."/>
            <person name="Salamov A."/>
            <person name="Andreopoulos B."/>
            <person name="Baker S."/>
            <person name="Barry K."/>
            <person name="Bills G."/>
            <person name="Bluhm B."/>
            <person name="Cannon C."/>
            <person name="Castanera R."/>
            <person name="Culley D."/>
            <person name="Daum C."/>
            <person name="Ezra D."/>
            <person name="Gonzalez J."/>
            <person name="Henrissat B."/>
            <person name="Kuo A."/>
            <person name="Liang C."/>
            <person name="Lipzen A."/>
            <person name="Lutzoni F."/>
            <person name="Magnuson J."/>
            <person name="Mondo S."/>
            <person name="Nolan M."/>
            <person name="Ohm R."/>
            <person name="Pangilinan J."/>
            <person name="Park H.-J."/>
            <person name="Ramirez L."/>
            <person name="Alfaro M."/>
            <person name="Sun H."/>
            <person name="Tritt A."/>
            <person name="Yoshinaga Y."/>
            <person name="Zwiers L.-H."/>
            <person name="Turgeon B."/>
            <person name="Goodwin S."/>
            <person name="Spatafora J."/>
            <person name="Crous P."/>
            <person name="Grigoriev I."/>
        </authorList>
    </citation>
    <scope>NUCLEOTIDE SEQUENCE</scope>
    <source>
        <strain evidence="3">CBS 123094</strain>
    </source>
</reference>
<name>A0A6A5W9P4_9PLEO</name>
<sequence length="259" mass="29413">MAPRRAIQCTGHTPKNGGRQCENRGHSVRYPKPGGYDLERCLFHKDNLKTYSPIFPGKPQPVNDDGDDEDSETVLKKEYTDEEDEDDGDDGDEENSETVLKKEDTDEEAEDDGGDGDEEMGMDNDGDAVTQFERKLYAMDRRAESRVFGAPLTTARKQHIRDSIEPKERLYNLPPRASAGEKISALDGVAKSNIERLNTTDEAVHMMAEMLVDHHETHQLQSRVNRQQQATTEDLTLRIDNLEIKVKDEKKKTPDRKKK</sequence>
<protein>
    <submittedName>
        <fullName evidence="3">Uncharacterized protein</fullName>
    </submittedName>
</protein>
<evidence type="ECO:0000256" key="2">
    <source>
        <dbReference type="SAM" id="MobiDB-lite"/>
    </source>
</evidence>
<dbReference type="EMBL" id="ML977609">
    <property type="protein sequence ID" value="KAF1997848.1"/>
    <property type="molecule type" value="Genomic_DNA"/>
</dbReference>
<feature type="compositionally biased region" description="Acidic residues" evidence="2">
    <location>
        <begin position="105"/>
        <end position="125"/>
    </location>
</feature>
<organism evidence="3 4">
    <name type="scientific">Amniculicola lignicola CBS 123094</name>
    <dbReference type="NCBI Taxonomy" id="1392246"/>
    <lineage>
        <taxon>Eukaryota</taxon>
        <taxon>Fungi</taxon>
        <taxon>Dikarya</taxon>
        <taxon>Ascomycota</taxon>
        <taxon>Pezizomycotina</taxon>
        <taxon>Dothideomycetes</taxon>
        <taxon>Pleosporomycetidae</taxon>
        <taxon>Pleosporales</taxon>
        <taxon>Amniculicolaceae</taxon>
        <taxon>Amniculicola</taxon>
    </lineage>
</organism>
<evidence type="ECO:0000313" key="3">
    <source>
        <dbReference type="EMBL" id="KAF1997848.1"/>
    </source>
</evidence>
<accession>A0A6A5W9P4</accession>
<gene>
    <name evidence="3" type="ORF">P154DRAFT_524552</name>
</gene>
<evidence type="ECO:0000313" key="4">
    <source>
        <dbReference type="Proteomes" id="UP000799779"/>
    </source>
</evidence>